<dbReference type="PANTHER" id="PTHR24249:SF381">
    <property type="entry name" value="TRACE AMINE ASSOCIATED RECEPTOR 19P-RELATED"/>
    <property type="match status" value="1"/>
</dbReference>
<keyword evidence="7 9" id="KW-0675">Receptor</keyword>
<evidence type="ECO:0000256" key="3">
    <source>
        <dbReference type="ARBA" id="ARBA00022692"/>
    </source>
</evidence>
<dbReference type="InterPro" id="IPR017452">
    <property type="entry name" value="GPCR_Rhodpsn_7TM"/>
</dbReference>
<feature type="transmembrane region" description="Helical" evidence="10">
    <location>
        <begin position="240"/>
        <end position="268"/>
    </location>
</feature>
<evidence type="ECO:0000256" key="9">
    <source>
        <dbReference type="RuleBase" id="RU000688"/>
    </source>
</evidence>
<feature type="transmembrane region" description="Helical" evidence="10">
    <location>
        <begin position="157"/>
        <end position="178"/>
    </location>
</feature>
<feature type="transmembrane region" description="Helical" evidence="10">
    <location>
        <begin position="83"/>
        <end position="107"/>
    </location>
</feature>
<evidence type="ECO:0000256" key="8">
    <source>
        <dbReference type="ARBA" id="ARBA00023224"/>
    </source>
</evidence>
<comment type="similarity">
    <text evidence="9">Belongs to the G-protein coupled receptor 1 family.</text>
</comment>
<dbReference type="PANTHER" id="PTHR24249">
    <property type="entry name" value="HISTAMINE RECEPTOR-RELATED G-PROTEIN COUPLED RECEPTOR"/>
    <property type="match status" value="1"/>
</dbReference>
<dbReference type="AlphaFoldDB" id="A0A3B4DIS3"/>
<organism evidence="12 13">
    <name type="scientific">Pygocentrus nattereri</name>
    <name type="common">Red-bellied piranha</name>
    <dbReference type="NCBI Taxonomy" id="42514"/>
    <lineage>
        <taxon>Eukaryota</taxon>
        <taxon>Metazoa</taxon>
        <taxon>Chordata</taxon>
        <taxon>Craniata</taxon>
        <taxon>Vertebrata</taxon>
        <taxon>Euteleostomi</taxon>
        <taxon>Actinopterygii</taxon>
        <taxon>Neopterygii</taxon>
        <taxon>Teleostei</taxon>
        <taxon>Ostariophysi</taxon>
        <taxon>Characiformes</taxon>
        <taxon>Characoidei</taxon>
        <taxon>Pygocentrus</taxon>
    </lineage>
</organism>
<dbReference type="SMART" id="SM01381">
    <property type="entry name" value="7TM_GPCR_Srsx"/>
    <property type="match status" value="1"/>
</dbReference>
<reference evidence="12 13" key="1">
    <citation type="submission" date="2020-10" db="EMBL/GenBank/DDBJ databases">
        <title>Pygocentrus nattereri (red-bellied piranha) genome, fPygNat1, primary haplotype.</title>
        <authorList>
            <person name="Myers G."/>
            <person name="Meyer A."/>
            <person name="Karagic N."/>
            <person name="Pippel M."/>
            <person name="Winkler S."/>
            <person name="Tracey A."/>
            <person name="Wood J."/>
            <person name="Formenti G."/>
            <person name="Howe K."/>
            <person name="Fedrigo O."/>
            <person name="Jarvis E.D."/>
        </authorList>
    </citation>
    <scope>NUCLEOTIDE SEQUENCE [LARGE SCALE GENOMIC DNA]</scope>
</reference>
<dbReference type="InterPro" id="IPR000276">
    <property type="entry name" value="GPCR_Rhodpsn"/>
</dbReference>
<reference evidence="12" key="2">
    <citation type="submission" date="2025-08" db="UniProtKB">
        <authorList>
            <consortium name="Ensembl"/>
        </authorList>
    </citation>
    <scope>IDENTIFICATION</scope>
</reference>
<dbReference type="PROSITE" id="PS00237">
    <property type="entry name" value="G_PROTEIN_RECEP_F1_1"/>
    <property type="match status" value="1"/>
</dbReference>
<name>A0A3B4DIS3_PYGNA</name>
<feature type="transmembrane region" description="Helical" evidence="10">
    <location>
        <begin position="119"/>
        <end position="137"/>
    </location>
</feature>
<dbReference type="Ensembl" id="ENSPNAT00000010485.2">
    <property type="protein sequence ID" value="ENSPNAP00000024292.2"/>
    <property type="gene ID" value="ENSPNAG00000036170.1"/>
</dbReference>
<evidence type="ECO:0000256" key="2">
    <source>
        <dbReference type="ARBA" id="ARBA00022475"/>
    </source>
</evidence>
<sequence length="389" mass="44572">MSQVFQLHSLDKLTIHMLVGGFMIRYKETKIQITAQLGQFHLDTLHLFLMENADNQHNITAQYCFPNNNASCRKEVRTGPGYLLLYIILSCVSVCTVLFNLLVIISISHFKQLHTPTNILILSLAVADLLVGLFVMPLKTMQLFDSCWYLGKLACSISEIITGLLVLASLYNLVFIAVDRYVAITDPMFYSRTVTVYKMSVCILLGWSFCLLYVIIFMYFNDHLTPSQMYTRCFGECIVFVQFSWVIANMLFFFLVPCSIIIILYSLIFKVARHQAKAVRAVRNGASNNGPKVSSSSETKAAKTLGIVISFFFAFWIPFYISSLSVKSLTTLSMVWTVFTWLMFSNSFVNPLIYAIFYPWFRQSKCIFKNLKLVKINLIISSEHLEYFE</sequence>
<comment type="subcellular location">
    <subcellularLocation>
        <location evidence="1">Cell membrane</location>
        <topology evidence="1">Multi-pass membrane protein</topology>
    </subcellularLocation>
</comment>
<keyword evidence="13" id="KW-1185">Reference proteome</keyword>
<evidence type="ECO:0000256" key="5">
    <source>
        <dbReference type="ARBA" id="ARBA00023040"/>
    </source>
</evidence>
<dbReference type="Gene3D" id="1.20.1070.10">
    <property type="entry name" value="Rhodopsin 7-helix transmembrane proteins"/>
    <property type="match status" value="1"/>
</dbReference>
<keyword evidence="4 10" id="KW-1133">Transmembrane helix</keyword>
<keyword evidence="3 9" id="KW-0812">Transmembrane</keyword>
<accession>A0A3B4DIS3</accession>
<evidence type="ECO:0000256" key="10">
    <source>
        <dbReference type="SAM" id="Phobius"/>
    </source>
</evidence>
<evidence type="ECO:0000256" key="1">
    <source>
        <dbReference type="ARBA" id="ARBA00004651"/>
    </source>
</evidence>
<evidence type="ECO:0000256" key="4">
    <source>
        <dbReference type="ARBA" id="ARBA00022989"/>
    </source>
</evidence>
<dbReference type="PROSITE" id="PS50262">
    <property type="entry name" value="G_PROTEIN_RECEP_F1_2"/>
    <property type="match status" value="1"/>
</dbReference>
<protein>
    <recommendedName>
        <fullName evidence="11">G-protein coupled receptors family 1 profile domain-containing protein</fullName>
    </recommendedName>
</protein>
<reference evidence="12" key="3">
    <citation type="submission" date="2025-09" db="UniProtKB">
        <authorList>
            <consortium name="Ensembl"/>
        </authorList>
    </citation>
    <scope>IDENTIFICATION</scope>
</reference>
<feature type="transmembrane region" description="Helical" evidence="10">
    <location>
        <begin position="301"/>
        <end position="321"/>
    </location>
</feature>
<dbReference type="InterPro" id="IPR050569">
    <property type="entry name" value="TAAR"/>
</dbReference>
<dbReference type="CDD" id="cd15055">
    <property type="entry name" value="7tmA_TAARs"/>
    <property type="match status" value="1"/>
</dbReference>
<dbReference type="GO" id="GO:0005886">
    <property type="term" value="C:plasma membrane"/>
    <property type="evidence" value="ECO:0007669"/>
    <property type="project" value="UniProtKB-SubCell"/>
</dbReference>
<feature type="transmembrane region" description="Helical" evidence="10">
    <location>
        <begin position="199"/>
        <end position="220"/>
    </location>
</feature>
<evidence type="ECO:0000313" key="12">
    <source>
        <dbReference type="Ensembl" id="ENSPNAP00000024292.2"/>
    </source>
</evidence>
<proteinExistence type="inferred from homology"/>
<gene>
    <name evidence="12" type="primary">NIPAL2</name>
</gene>
<keyword evidence="8 9" id="KW-0807">Transducer</keyword>
<feature type="transmembrane region" description="Helical" evidence="10">
    <location>
        <begin position="341"/>
        <end position="361"/>
    </location>
</feature>
<evidence type="ECO:0000259" key="11">
    <source>
        <dbReference type="PROSITE" id="PS50262"/>
    </source>
</evidence>
<dbReference type="SUPFAM" id="SSF81321">
    <property type="entry name" value="Family A G protein-coupled receptor-like"/>
    <property type="match status" value="1"/>
</dbReference>
<dbReference type="Pfam" id="PF00001">
    <property type="entry name" value="7tm_1"/>
    <property type="match status" value="1"/>
</dbReference>
<keyword evidence="6 10" id="KW-0472">Membrane</keyword>
<keyword evidence="5 9" id="KW-0297">G-protein coupled receptor</keyword>
<dbReference type="Proteomes" id="UP001501920">
    <property type="component" value="Chromosome 18"/>
</dbReference>
<keyword evidence="2" id="KW-1003">Cell membrane</keyword>
<dbReference type="PRINTS" id="PR00237">
    <property type="entry name" value="GPCRRHODOPSN"/>
</dbReference>
<dbReference type="GeneTree" id="ENSGT01050000244823"/>
<evidence type="ECO:0000256" key="7">
    <source>
        <dbReference type="ARBA" id="ARBA00023170"/>
    </source>
</evidence>
<evidence type="ECO:0000256" key="6">
    <source>
        <dbReference type="ARBA" id="ARBA00023136"/>
    </source>
</evidence>
<dbReference type="GO" id="GO:0001594">
    <property type="term" value="F:trace-amine receptor activity"/>
    <property type="evidence" value="ECO:0007669"/>
    <property type="project" value="TreeGrafter"/>
</dbReference>
<evidence type="ECO:0000313" key="13">
    <source>
        <dbReference type="Proteomes" id="UP001501920"/>
    </source>
</evidence>
<feature type="domain" description="G-protein coupled receptors family 1 profile" evidence="11">
    <location>
        <begin position="99"/>
        <end position="354"/>
    </location>
</feature>